<evidence type="ECO:0000313" key="3">
    <source>
        <dbReference type="Proteomes" id="UP000214646"/>
    </source>
</evidence>
<dbReference type="InterPro" id="IPR036513">
    <property type="entry name" value="STAS_dom_sf"/>
</dbReference>
<feature type="domain" description="STAS" evidence="1">
    <location>
        <begin position="1"/>
        <end position="121"/>
    </location>
</feature>
<dbReference type="InterPro" id="IPR002645">
    <property type="entry name" value="STAS_dom"/>
</dbReference>
<protein>
    <recommendedName>
        <fullName evidence="1">STAS domain-containing protein</fullName>
    </recommendedName>
</protein>
<organism evidence="2 3">
    <name type="scientific">Fimbriiglobus ruber</name>
    <dbReference type="NCBI Taxonomy" id="1908690"/>
    <lineage>
        <taxon>Bacteria</taxon>
        <taxon>Pseudomonadati</taxon>
        <taxon>Planctomycetota</taxon>
        <taxon>Planctomycetia</taxon>
        <taxon>Gemmatales</taxon>
        <taxon>Gemmataceae</taxon>
        <taxon>Fimbriiglobus</taxon>
    </lineage>
</organism>
<evidence type="ECO:0000313" key="2">
    <source>
        <dbReference type="EMBL" id="OWK40217.1"/>
    </source>
</evidence>
<dbReference type="EMBL" id="NIDE01000008">
    <property type="protein sequence ID" value="OWK40217.1"/>
    <property type="molecule type" value="Genomic_DNA"/>
</dbReference>
<dbReference type="SUPFAM" id="SSF52091">
    <property type="entry name" value="SpoIIaa-like"/>
    <property type="match status" value="1"/>
</dbReference>
<dbReference type="Gene3D" id="3.30.750.24">
    <property type="entry name" value="STAS domain"/>
    <property type="match status" value="1"/>
</dbReference>
<dbReference type="GO" id="GO:0043856">
    <property type="term" value="F:anti-sigma factor antagonist activity"/>
    <property type="evidence" value="ECO:0007669"/>
    <property type="project" value="TreeGrafter"/>
</dbReference>
<dbReference type="AlphaFoldDB" id="A0A225DVK0"/>
<dbReference type="Proteomes" id="UP000214646">
    <property type="component" value="Unassembled WGS sequence"/>
</dbReference>
<comment type="caution">
    <text evidence="2">The sequence shown here is derived from an EMBL/GenBank/DDBJ whole genome shotgun (WGS) entry which is preliminary data.</text>
</comment>
<name>A0A225DVK0_9BACT</name>
<dbReference type="CDD" id="cd07043">
    <property type="entry name" value="STAS_anti-anti-sigma_factors"/>
    <property type="match status" value="1"/>
</dbReference>
<sequence length="125" mass="13850">MTAQLANEYFQVKRHGDVAVIVPSPEVEQLPDNLIQPAAAMVLAPLKEDPPSHLIVDLAGVRYFGSAFITFLLRCHLLIKQRGSELVLAGVNQRIRELLRTTALDTLWALYETRQEALNALSGSD</sequence>
<dbReference type="Pfam" id="PF01740">
    <property type="entry name" value="STAS"/>
    <property type="match status" value="1"/>
</dbReference>
<dbReference type="PANTHER" id="PTHR33495">
    <property type="entry name" value="ANTI-SIGMA FACTOR ANTAGONIST TM_1081-RELATED-RELATED"/>
    <property type="match status" value="1"/>
</dbReference>
<gene>
    <name evidence="2" type="ORF">FRUB_05136</name>
</gene>
<accession>A0A225DVK0</accession>
<proteinExistence type="predicted"/>
<evidence type="ECO:0000259" key="1">
    <source>
        <dbReference type="PROSITE" id="PS50801"/>
    </source>
</evidence>
<reference evidence="3" key="1">
    <citation type="submission" date="2017-06" db="EMBL/GenBank/DDBJ databases">
        <title>Genome analysis of Fimbriiglobus ruber SP5, the first member of the order Planctomycetales with confirmed chitinolytic capability.</title>
        <authorList>
            <person name="Ravin N.V."/>
            <person name="Rakitin A.L."/>
            <person name="Ivanova A.A."/>
            <person name="Beletsky A.V."/>
            <person name="Kulichevskaya I.S."/>
            <person name="Mardanov A.V."/>
            <person name="Dedysh S.N."/>
        </authorList>
    </citation>
    <scope>NUCLEOTIDE SEQUENCE [LARGE SCALE GENOMIC DNA]</scope>
    <source>
        <strain evidence="3">SP5</strain>
    </source>
</reference>
<keyword evidence="3" id="KW-1185">Reference proteome</keyword>
<dbReference type="PROSITE" id="PS50801">
    <property type="entry name" value="STAS"/>
    <property type="match status" value="1"/>
</dbReference>